<protein>
    <submittedName>
        <fullName evidence="1">Uncharacterized protein</fullName>
    </submittedName>
</protein>
<gene>
    <name evidence="1" type="ORF">EZS28_041495</name>
</gene>
<dbReference type="AlphaFoldDB" id="A0A5J4TXZ5"/>
<reference evidence="1 2" key="1">
    <citation type="submission" date="2019-03" db="EMBL/GenBank/DDBJ databases">
        <title>Single cell metagenomics reveals metabolic interactions within the superorganism composed of flagellate Streblomastix strix and complex community of Bacteroidetes bacteria on its surface.</title>
        <authorList>
            <person name="Treitli S.C."/>
            <person name="Kolisko M."/>
            <person name="Husnik F."/>
            <person name="Keeling P."/>
            <person name="Hampl V."/>
        </authorList>
    </citation>
    <scope>NUCLEOTIDE SEQUENCE [LARGE SCALE GENOMIC DNA]</scope>
    <source>
        <strain evidence="1">ST1C</strain>
    </source>
</reference>
<dbReference type="Proteomes" id="UP000324800">
    <property type="component" value="Unassembled WGS sequence"/>
</dbReference>
<comment type="caution">
    <text evidence="1">The sequence shown here is derived from an EMBL/GenBank/DDBJ whole genome shotgun (WGS) entry which is preliminary data.</text>
</comment>
<proteinExistence type="predicted"/>
<evidence type="ECO:0000313" key="1">
    <source>
        <dbReference type="EMBL" id="KAA6362978.1"/>
    </source>
</evidence>
<evidence type="ECO:0000313" key="2">
    <source>
        <dbReference type="Proteomes" id="UP000324800"/>
    </source>
</evidence>
<organism evidence="1 2">
    <name type="scientific">Streblomastix strix</name>
    <dbReference type="NCBI Taxonomy" id="222440"/>
    <lineage>
        <taxon>Eukaryota</taxon>
        <taxon>Metamonada</taxon>
        <taxon>Preaxostyla</taxon>
        <taxon>Oxymonadida</taxon>
        <taxon>Streblomastigidae</taxon>
        <taxon>Streblomastix</taxon>
    </lineage>
</organism>
<dbReference type="EMBL" id="SNRW01023475">
    <property type="protein sequence ID" value="KAA6362978.1"/>
    <property type="molecule type" value="Genomic_DNA"/>
</dbReference>
<accession>A0A5J4TXZ5</accession>
<name>A0A5J4TXZ5_9EUKA</name>
<sequence>MEYFIATVMKARQGFDNERTVEQKEPNGQLSQLYYKNVIYSVNGIEQFIRQVYEEQHHQAFKIQFNFGVIYEEYKDTRIQEHAPKVIQNEDDFIDRKSSELEIITIAIWKQQQRHYILIYVSPLKA</sequence>